<organism evidence="1 2">
    <name type="scientific">Microcystis aeruginosa TAIHU98</name>
    <dbReference type="NCBI Taxonomy" id="1134457"/>
    <lineage>
        <taxon>Bacteria</taxon>
        <taxon>Bacillati</taxon>
        <taxon>Cyanobacteriota</taxon>
        <taxon>Cyanophyceae</taxon>
        <taxon>Oscillatoriophycideae</taxon>
        <taxon>Chroococcales</taxon>
        <taxon>Microcystaceae</taxon>
        <taxon>Microcystis</taxon>
    </lineage>
</organism>
<gene>
    <name evidence="1" type="ORF">O53_777</name>
</gene>
<reference evidence="1 2" key="1">
    <citation type="journal article" date="2013" name="Genome Announc.">
        <title>Whole-Genome Sequence of Microcystis aeruginosa TAIHU98, a Nontoxic Bloom-Forming Strain Isolated from Taihu Lake, China.</title>
        <authorList>
            <person name="Yang C."/>
            <person name="Zhang W."/>
            <person name="Ren M."/>
            <person name="Song L."/>
            <person name="Li T."/>
            <person name="Zhao J."/>
        </authorList>
    </citation>
    <scope>NUCLEOTIDE SEQUENCE [LARGE SCALE GENOMIC DNA]</scope>
    <source>
        <strain evidence="1 2">TAIHU98</strain>
    </source>
</reference>
<dbReference type="AlphaFoldDB" id="L7EBC9"/>
<sequence>MNKKIIRFLLLAVVFLFFAHILMIIDTFTASERLAKAANSSLNCITV</sequence>
<proteinExistence type="predicted"/>
<comment type="caution">
    <text evidence="1">The sequence shown here is derived from an EMBL/GenBank/DDBJ whole genome shotgun (WGS) entry which is preliminary data.</text>
</comment>
<protein>
    <submittedName>
        <fullName evidence="1">Uncharacterized protein</fullName>
    </submittedName>
</protein>
<dbReference type="Proteomes" id="UP000010932">
    <property type="component" value="Unassembled WGS sequence"/>
</dbReference>
<evidence type="ECO:0000313" key="2">
    <source>
        <dbReference type="Proteomes" id="UP000010932"/>
    </source>
</evidence>
<dbReference type="PATRIC" id="fig|1134457.3.peg.1146"/>
<accession>L7EBC9</accession>
<evidence type="ECO:0000313" key="1">
    <source>
        <dbReference type="EMBL" id="ELP56176.1"/>
    </source>
</evidence>
<dbReference type="EMBL" id="ANKQ01000001">
    <property type="protein sequence ID" value="ELP56176.1"/>
    <property type="molecule type" value="Genomic_DNA"/>
</dbReference>
<name>L7EBC9_MICAE</name>